<feature type="domain" description="Response regulatory" evidence="2">
    <location>
        <begin position="52"/>
        <end position="162"/>
    </location>
</feature>
<dbReference type="RefSeq" id="WP_010918499.1">
    <property type="nucleotide sequence ID" value="NC_011916.1"/>
</dbReference>
<dbReference type="GO" id="GO:0000160">
    <property type="term" value="P:phosphorelay signal transduction system"/>
    <property type="evidence" value="ECO:0007669"/>
    <property type="project" value="InterPro"/>
</dbReference>
<dbReference type="Gene3D" id="3.40.50.2300">
    <property type="match status" value="1"/>
</dbReference>
<dbReference type="PATRIC" id="fig|565050.3.peg.638"/>
<dbReference type="PIRSF" id="PIRSF036382">
    <property type="entry name" value="RR_antiterm"/>
    <property type="match status" value="1"/>
</dbReference>
<dbReference type="Proteomes" id="UP000001364">
    <property type="component" value="Chromosome"/>
</dbReference>
<feature type="domain" description="ANTAR" evidence="3">
    <location>
        <begin position="168"/>
        <end position="229"/>
    </location>
</feature>
<dbReference type="InterPro" id="IPR011006">
    <property type="entry name" value="CheY-like_superfamily"/>
</dbReference>
<comment type="caution">
    <text evidence="1">Lacks conserved residue(s) required for the propagation of feature annotation.</text>
</comment>
<dbReference type="PhylomeDB" id="A0A0H3C492"/>
<dbReference type="InterPro" id="IPR008327">
    <property type="entry name" value="Sig_transdc_resp-reg_antiterm"/>
</dbReference>
<dbReference type="PROSITE" id="PS50921">
    <property type="entry name" value="ANTAR"/>
    <property type="match status" value="1"/>
</dbReference>
<dbReference type="CDD" id="cd00156">
    <property type="entry name" value="REC"/>
    <property type="match status" value="1"/>
</dbReference>
<protein>
    <submittedName>
        <fullName evidence="4">Nitrate response regulator NasT</fullName>
    </submittedName>
</protein>
<dbReference type="SUPFAM" id="SSF52172">
    <property type="entry name" value="CheY-like"/>
    <property type="match status" value="1"/>
</dbReference>
<gene>
    <name evidence="4" type="primary">nasT</name>
    <name evidence="4" type="ordered locus">CCNA_00648</name>
</gene>
<dbReference type="Gene3D" id="1.10.10.10">
    <property type="entry name" value="Winged helix-like DNA-binding domain superfamily/Winged helix DNA-binding domain"/>
    <property type="match status" value="1"/>
</dbReference>
<sequence>MGVGAAVGAPRTEAPVFWASAPSFSALHASRRYGADSCSRSRRTDLGLRAMRVLVIDPDAARAALVAQGLEGVQPLEVRHAAVYNEAEVVAFAPDVVVIAAESPDRDTLDSLRESSQGHPVVMFVDRSEPGLAEQAVRAGVAAYVVDGLAPGRVRPILDVAMSRFALTQQLRGDLAKAKADLEARKTVERAKGLLMKERGLDEDGAYRLLRKLAMDRGKPIGAVAADLLAFAGVLRGDGA</sequence>
<name>A0A0H3C492_CAUVN</name>
<evidence type="ECO:0000256" key="1">
    <source>
        <dbReference type="PROSITE-ProRule" id="PRU00169"/>
    </source>
</evidence>
<dbReference type="HOGENOM" id="CLU_000445_65_1_5"/>
<accession>A0A0H3C492</accession>
<dbReference type="GO" id="GO:0003723">
    <property type="term" value="F:RNA binding"/>
    <property type="evidence" value="ECO:0007669"/>
    <property type="project" value="InterPro"/>
</dbReference>
<evidence type="ECO:0000313" key="4">
    <source>
        <dbReference type="EMBL" id="ACL94113.1"/>
    </source>
</evidence>
<keyword evidence="5" id="KW-1185">Reference proteome</keyword>
<organism evidence="4 5">
    <name type="scientific">Caulobacter vibrioides (strain NA1000 / CB15N)</name>
    <name type="common">Caulobacter crescentus</name>
    <dbReference type="NCBI Taxonomy" id="565050"/>
    <lineage>
        <taxon>Bacteria</taxon>
        <taxon>Pseudomonadati</taxon>
        <taxon>Pseudomonadota</taxon>
        <taxon>Alphaproteobacteria</taxon>
        <taxon>Caulobacterales</taxon>
        <taxon>Caulobacteraceae</taxon>
        <taxon>Caulobacter</taxon>
    </lineage>
</organism>
<dbReference type="EMBL" id="CP001340">
    <property type="protein sequence ID" value="ACL94113.1"/>
    <property type="molecule type" value="Genomic_DNA"/>
</dbReference>
<dbReference type="InterPro" id="IPR036388">
    <property type="entry name" value="WH-like_DNA-bd_sf"/>
</dbReference>
<evidence type="ECO:0000259" key="3">
    <source>
        <dbReference type="PROSITE" id="PS50921"/>
    </source>
</evidence>
<dbReference type="InterPro" id="IPR001789">
    <property type="entry name" value="Sig_transdc_resp-reg_receiver"/>
</dbReference>
<evidence type="ECO:0000259" key="2">
    <source>
        <dbReference type="PROSITE" id="PS50110"/>
    </source>
</evidence>
<dbReference type="OrthoDB" id="9795002at2"/>
<proteinExistence type="predicted"/>
<dbReference type="InterPro" id="IPR005561">
    <property type="entry name" value="ANTAR"/>
</dbReference>
<dbReference type="RefSeq" id="YP_002516021.1">
    <property type="nucleotide sequence ID" value="NC_011916.1"/>
</dbReference>
<reference evidence="4 5" key="1">
    <citation type="journal article" date="2010" name="J. Bacteriol.">
        <title>The genetic basis of laboratory adaptation in Caulobacter crescentus.</title>
        <authorList>
            <person name="Marks M.E."/>
            <person name="Castro-Rojas C.M."/>
            <person name="Teiling C."/>
            <person name="Du L."/>
            <person name="Kapatral V."/>
            <person name="Walunas T.L."/>
            <person name="Crosson S."/>
        </authorList>
    </citation>
    <scope>NUCLEOTIDE SEQUENCE [LARGE SCALE GENOMIC DNA]</scope>
    <source>
        <strain evidence="5">NA1000 / CB15N</strain>
    </source>
</reference>
<dbReference type="SMR" id="A0A0H3C492"/>
<dbReference type="GeneID" id="7330047"/>
<dbReference type="PROSITE" id="PS50110">
    <property type="entry name" value="RESPONSE_REGULATORY"/>
    <property type="match status" value="1"/>
</dbReference>
<dbReference type="SMART" id="SM01012">
    <property type="entry name" value="ANTAR"/>
    <property type="match status" value="1"/>
</dbReference>
<evidence type="ECO:0000313" key="5">
    <source>
        <dbReference type="Proteomes" id="UP000001364"/>
    </source>
</evidence>
<dbReference type="KEGG" id="ccs:CCNA_00648"/>
<dbReference type="AlphaFoldDB" id="A0A0H3C492"/>
<dbReference type="Pfam" id="PF03861">
    <property type="entry name" value="ANTAR"/>
    <property type="match status" value="1"/>
</dbReference>